<protein>
    <recommendedName>
        <fullName evidence="2">Putative Flp pilus-assembly TadG-like N-terminal domain-containing protein</fullName>
    </recommendedName>
</protein>
<dbReference type="Proteomes" id="UP000448943">
    <property type="component" value="Unassembled WGS sequence"/>
</dbReference>
<evidence type="ECO:0000313" key="3">
    <source>
        <dbReference type="EMBL" id="NBI28363.1"/>
    </source>
</evidence>
<evidence type="ECO:0000256" key="1">
    <source>
        <dbReference type="SAM" id="Phobius"/>
    </source>
</evidence>
<evidence type="ECO:0000313" key="4">
    <source>
        <dbReference type="Proteomes" id="UP000448943"/>
    </source>
</evidence>
<keyword evidence="1" id="KW-0812">Transmembrane</keyword>
<dbReference type="RefSeq" id="WP_160645154.1">
    <property type="nucleotide sequence ID" value="NZ_SIJB01000013.1"/>
</dbReference>
<comment type="caution">
    <text evidence="3">The sequence shown here is derived from an EMBL/GenBank/DDBJ whole genome shotgun (WGS) entry which is preliminary data.</text>
</comment>
<keyword evidence="1" id="KW-0472">Membrane</keyword>
<reference evidence="3 4" key="1">
    <citation type="submission" date="2019-01" db="EMBL/GenBank/DDBJ databases">
        <title>Chengkuizengella sp. nov., isolated from deep-sea sediment of East Pacific Ocean.</title>
        <authorList>
            <person name="Yang J."/>
            <person name="Lai Q."/>
            <person name="Shao Z."/>
        </authorList>
    </citation>
    <scope>NUCLEOTIDE SEQUENCE [LARGE SCALE GENOMIC DNA]</scope>
    <source>
        <strain evidence="3 4">YPA3-1-1</strain>
    </source>
</reference>
<keyword evidence="4" id="KW-1185">Reference proteome</keyword>
<dbReference type="InterPro" id="IPR028087">
    <property type="entry name" value="Tad_N"/>
</dbReference>
<proteinExistence type="predicted"/>
<gene>
    <name evidence="3" type="ORF">ERL59_05280</name>
</gene>
<dbReference type="Pfam" id="PF13400">
    <property type="entry name" value="Tad"/>
    <property type="match status" value="1"/>
</dbReference>
<feature type="transmembrane region" description="Helical" evidence="1">
    <location>
        <begin position="12"/>
        <end position="34"/>
    </location>
</feature>
<dbReference type="EMBL" id="SIJB01000013">
    <property type="protein sequence ID" value="NBI28363.1"/>
    <property type="molecule type" value="Genomic_DNA"/>
</dbReference>
<accession>A0A6N9Q0T8</accession>
<sequence length="272" mass="30687">MKKLKQFIQDEKGGSLVFVSISMVVLLASVGLIVDFGKLYVVKADLQKTANAAALSGAQELMNDASKVEEVVEIILDEHGQQDILETTEINMDQDVTVVLNEEVPLFFSKMFGFENVEVPVRAKAELIRGQNEKVTPIGIKEEEINYDEEYTLISYLRSCQDEEIVFRGLSLEGVSDDFVNNLRNGYVGEIINPKVTWFNKETAADIFDTKEGEIIYIPIIRYTNGSSNVIIEGFEHFKITKVEKPANMTSRSNFSIVGEFIKVEDRIRLIE</sequence>
<dbReference type="AlphaFoldDB" id="A0A6N9Q0T8"/>
<name>A0A6N9Q0T8_9BACL</name>
<dbReference type="OrthoDB" id="5447051at2"/>
<keyword evidence="1" id="KW-1133">Transmembrane helix</keyword>
<evidence type="ECO:0000259" key="2">
    <source>
        <dbReference type="Pfam" id="PF13400"/>
    </source>
</evidence>
<feature type="domain" description="Putative Flp pilus-assembly TadG-like N-terminal" evidence="2">
    <location>
        <begin position="14"/>
        <end position="59"/>
    </location>
</feature>
<organism evidence="3 4">
    <name type="scientific">Chengkuizengella marina</name>
    <dbReference type="NCBI Taxonomy" id="2507566"/>
    <lineage>
        <taxon>Bacteria</taxon>
        <taxon>Bacillati</taxon>
        <taxon>Bacillota</taxon>
        <taxon>Bacilli</taxon>
        <taxon>Bacillales</taxon>
        <taxon>Paenibacillaceae</taxon>
        <taxon>Chengkuizengella</taxon>
    </lineage>
</organism>